<evidence type="ECO:0000256" key="8">
    <source>
        <dbReference type="SAM" id="MobiDB-lite"/>
    </source>
</evidence>
<feature type="domain" description="PKS/mFAS DH" evidence="11">
    <location>
        <begin position="943"/>
        <end position="1261"/>
    </location>
</feature>
<dbReference type="Gene3D" id="3.10.129.110">
    <property type="entry name" value="Polyketide synthase dehydratase"/>
    <property type="match status" value="1"/>
</dbReference>
<feature type="region of interest" description="N-terminal hotdog fold" evidence="7">
    <location>
        <begin position="943"/>
        <end position="1080"/>
    </location>
</feature>
<dbReference type="InterPro" id="IPR013968">
    <property type="entry name" value="PKS_KR"/>
</dbReference>
<dbReference type="SUPFAM" id="SSF55048">
    <property type="entry name" value="Probable ACP-binding domain of malonyl-CoA ACP transacylase"/>
    <property type="match status" value="1"/>
</dbReference>
<dbReference type="SUPFAM" id="SSF53901">
    <property type="entry name" value="Thiolase-like"/>
    <property type="match status" value="1"/>
</dbReference>
<dbReference type="Gene3D" id="3.40.50.150">
    <property type="entry name" value="Vaccinia Virus protein VP39"/>
    <property type="match status" value="1"/>
</dbReference>
<dbReference type="PROSITE" id="PS52004">
    <property type="entry name" value="KS3_2"/>
    <property type="match status" value="1"/>
</dbReference>
<dbReference type="Pfam" id="PF14765">
    <property type="entry name" value="PS-DH"/>
    <property type="match status" value="1"/>
</dbReference>
<dbReference type="SMART" id="SM00822">
    <property type="entry name" value="PKS_KR"/>
    <property type="match status" value="1"/>
</dbReference>
<dbReference type="InterPro" id="IPR032821">
    <property type="entry name" value="PKS_assoc"/>
</dbReference>
<dbReference type="SUPFAM" id="SSF52151">
    <property type="entry name" value="FabD/lysophospholipase-like"/>
    <property type="match status" value="1"/>
</dbReference>
<dbReference type="InterPro" id="IPR056501">
    <property type="entry name" value="NAD-bd_HRPKS_sdrA"/>
</dbReference>
<keyword evidence="2" id="KW-0597">Phosphoprotein</keyword>
<dbReference type="InterPro" id="IPR020806">
    <property type="entry name" value="PKS_PP-bd"/>
</dbReference>
<dbReference type="InterPro" id="IPR016035">
    <property type="entry name" value="Acyl_Trfase/lysoPLipase"/>
</dbReference>
<proteinExistence type="predicted"/>
<evidence type="ECO:0000259" key="10">
    <source>
        <dbReference type="PROSITE" id="PS52004"/>
    </source>
</evidence>
<reference evidence="12 13" key="1">
    <citation type="submission" date="2024-07" db="EMBL/GenBank/DDBJ databases">
        <title>Section-level genome sequencing and comparative genomics of Aspergillus sections Usti and Cavernicolus.</title>
        <authorList>
            <consortium name="Lawrence Berkeley National Laboratory"/>
            <person name="Nybo J.L."/>
            <person name="Vesth T.C."/>
            <person name="Theobald S."/>
            <person name="Frisvad J.C."/>
            <person name="Larsen T.O."/>
            <person name="Kjaerboelling I."/>
            <person name="Rothschild-Mancinelli K."/>
            <person name="Lyhne E.K."/>
            <person name="Kogle M.E."/>
            <person name="Barry K."/>
            <person name="Clum A."/>
            <person name="Na H."/>
            <person name="Ledsgaard L."/>
            <person name="Lin J."/>
            <person name="Lipzen A."/>
            <person name="Kuo A."/>
            <person name="Riley R."/>
            <person name="Mondo S."/>
            <person name="Labutti K."/>
            <person name="Haridas S."/>
            <person name="Pangalinan J."/>
            <person name="Salamov A.A."/>
            <person name="Simmons B.A."/>
            <person name="Magnuson J.K."/>
            <person name="Chen J."/>
            <person name="Drula E."/>
            <person name="Henrissat B."/>
            <person name="Wiebenga A."/>
            <person name="Lubbers R.J."/>
            <person name="Gomes A.C."/>
            <person name="Makela M.R."/>
            <person name="Stajich J."/>
            <person name="Grigoriev I.V."/>
            <person name="Mortensen U.H."/>
            <person name="De Vries R.P."/>
            <person name="Baker S.E."/>
            <person name="Andersen M.R."/>
        </authorList>
    </citation>
    <scope>NUCLEOTIDE SEQUENCE [LARGE SCALE GENOMIC DNA]</scope>
    <source>
        <strain evidence="12 13">CBS 123904</strain>
    </source>
</reference>
<dbReference type="InterPro" id="IPR009081">
    <property type="entry name" value="PP-bd_ACP"/>
</dbReference>
<dbReference type="Gene3D" id="3.40.50.720">
    <property type="entry name" value="NAD(P)-binding Rossmann-like Domain"/>
    <property type="match status" value="2"/>
</dbReference>
<dbReference type="InterPro" id="IPR042104">
    <property type="entry name" value="PKS_dehydratase_sf"/>
</dbReference>
<dbReference type="SMART" id="SM00827">
    <property type="entry name" value="PKS_AT"/>
    <property type="match status" value="1"/>
</dbReference>
<keyword evidence="13" id="KW-1185">Reference proteome</keyword>
<dbReference type="Gene3D" id="3.40.366.10">
    <property type="entry name" value="Malonyl-Coenzyme A Acyl Carrier Protein, domain 2"/>
    <property type="match status" value="1"/>
</dbReference>
<organism evidence="12 13">
    <name type="scientific">Aspergillus pseudoustus</name>
    <dbReference type="NCBI Taxonomy" id="1810923"/>
    <lineage>
        <taxon>Eukaryota</taxon>
        <taxon>Fungi</taxon>
        <taxon>Dikarya</taxon>
        <taxon>Ascomycota</taxon>
        <taxon>Pezizomycotina</taxon>
        <taxon>Eurotiomycetes</taxon>
        <taxon>Eurotiomycetidae</taxon>
        <taxon>Eurotiales</taxon>
        <taxon>Aspergillaceae</taxon>
        <taxon>Aspergillus</taxon>
        <taxon>Aspergillus subgen. Nidulantes</taxon>
    </lineage>
</organism>
<dbReference type="PROSITE" id="PS51257">
    <property type="entry name" value="PROKAR_LIPOPROTEIN"/>
    <property type="match status" value="1"/>
</dbReference>
<feature type="domain" description="Carrier" evidence="9">
    <location>
        <begin position="2465"/>
        <end position="2542"/>
    </location>
</feature>
<keyword evidence="4" id="KW-0521">NADP</keyword>
<feature type="compositionally biased region" description="Polar residues" evidence="8">
    <location>
        <begin position="1084"/>
        <end position="1093"/>
    </location>
</feature>
<dbReference type="Pfam" id="PF23297">
    <property type="entry name" value="ACP_SdgA_C"/>
    <property type="match status" value="1"/>
</dbReference>
<dbReference type="PROSITE" id="PS00012">
    <property type="entry name" value="PHOSPHOPANTETHEINE"/>
    <property type="match status" value="1"/>
</dbReference>
<dbReference type="SMART" id="SM00825">
    <property type="entry name" value="PKS_KS"/>
    <property type="match status" value="1"/>
</dbReference>
<dbReference type="InterPro" id="IPR020807">
    <property type="entry name" value="PKS_DH"/>
</dbReference>
<sequence>MGENIRLNGVANDYKTIPIAIIGMSCRFAGGVDSPESLWGLISQGRSAWSEIPKERYNQDAFYHPDPQYPGAANVKGGYFLQEDISLFDPAFFGLAADITAALDPQLRLLLEVTYEAFESAGLPLSKIAGTNAAVFVASFVRDYHDLLLRDPLTVPRQFPITTLQPMLANRISHFFDLRGPSTPVDTGCSGSLTALHLAVQSLRNGDAGSAVVGGACLCLSPDMFSSMNALGVLGPDGKCFSFDHRAQGYGRGEGVATIILKRLDDALAAGDPIRAVIRETTLNQDGKTLTLTSPSAEAQVVAMKACYARAGLDPLATSYLEAHGTGTPTGDPIEISAAGEVLGAGRDKNSKLLVGSIKANIGHTEAASGMSAVIKVVMALEKGKIPPNINFEKPNPKCELERWNLEVVQELNPWEPTASGTRQASINNFGYGGSNAHVIIDDSHLEYTALSSSGTLVERPDQSRVYVLSAHDEHVLNKMKSFLKDHLMTVESGGVNEEAYLADLAYTLSERRSRLSWTLAVPAKSKEELCRLFEDPSLRPTFSQSSKPRVGFVFTGQGAQWYAMGRELLSAYPVFAHSIQEADAIFQDLGAAWSCLEQLSQNEMSSLVDKPEFSFPLSCIIQVALVRLLRSWGIAPDAVTGHSSGEVAAAYSAGALDFCEALAIVYFRGKLTAEYIAAAETRGAMLAVGLGVDGVRPYLERISLAKVIVACINSSQSVTLSGDLAGIEEVEQSLTADGVFARRLRVEAAYHSHHMLAIKERYREVLSRHLHRGEPRSFEPGVVFSSPVTGTVISNADELGATHWVENMLQPVLFEDCLRNICLGDGKVDILVEVGPHGALAGPIRQCLTSPSFESSKIIYGSCLTRNQDAVQTVQQLVCSLLVQNVPVNLLCVNFPTTQNETESHTRSVLHELPTYPWNHTKQWWAESRTSLEHRLRTPRYHDLLGVRVPGVASAAAIWRLTLSPSLAPWIREHRIQSDIVYPAAGSIVMAVEAIRQVASETGTVIDGYLLEEVEIMRPLLIPETDDSEGVEVQLVLLPPDESNLVPDRRAWHIYYSSSHGGDWTEICRGLVTIKSGSQARSQLSSTSRMQLSPSVNSSPHHHHRYVQPSELFAKLRGIGVHHGPLFQNMRSIRSGEGNAIATFEVSDTASVMPARHQEPHVIHPITLDSVFQGVYGALSVDAQREVGAAIPRSIRKIYISDHIGSESGLQFKSYSCVGSFGSRGFNVDIAMTSAGADFSRPVLEVEGMYYQSLGAGSTRQDSETLDPLCLKIDWREHLDLCEVQHIKDRVLRDHRDQVDTRLQDDLTRAAFHIIHDALDSLTERELDHAKRHHPELYAWMLQVQEQAAANELARRSERWAQTSEGIKEMLFDRVRTQSLNGKVLVASGPFLEAFLRGQSEDALSDGTAAALLQQFHDETVHSKTAVAQCAELMDLYAHGNPRAKILGIGAGSATTAEAILQALVGDDGIARLTGYTLAHSSADALNGAKERLGLWGNLVSYHHLSLEGSADEELFGQYDFVVSTHLGQSTQDKHDSIWRARSFLKDGGKLIMLETAVNPLDAQVVETSLSGRRLEPNAQGLHEILHDSGFTGIDIELADNQGRHIMSLVVSTAVRKPTSPAHTPQEVTFVYTGSQPPEEWAGKLTDLLGLRGVGGSFQHLSKVQARNTIVVFLSGLDGPDLSLMDPGLFEATRQILASAKSVLWVTRGASIECVRPENALHSGLLRSCRCEEPGKRYVSLDLDSEGAVWTSENAALVARVLRRTLSPGGEKNASLDYEYAVRGGLVMVPRLRYDDSASEEVSTSTQASLSQQPEAELQPFRAAGRDIRMYVQIPGSLDSMVFKDNTDKHEEALPDGFIEIKAEVFGVNFRDVMVALGQLEVTNMGFECAGTVTRVGASAAAHFQPGDRVAALTDGHYYGTRKRIPWTTAVKIPDSMSYTVAASIPMAFATAYYGLIEVAGLQEGETVLIHAASGAVGQAAIMLAQWKKAIIYATVGSQEKRDLLTSTYNIPDSHIFSSRDVSFGAGTMAATNGQGVDVALNSLAGPLLHETWSCMASCGRFVEVGKRDAELNKRLDMKPFQRAVSFTALDLLPATTHRPLTVSRVLGAVMELHEKGVVKPVGPISVFGVGDIERAFRAMAAGRHVGKFVVKINDDDKVKVLPTAPAVKLSADASYLLVGGLGGIGRSIIRRLIKRGAKNLIVLSRSAANKPGTHEIVKEYQDTGCRIAVRNCDVADPEVLKSTLTSLAETMPSIRGVIQAAMVLQDVLFEKMTFTQWHRSLSPKLLATQNLHQAFSDASSLDFFIMLSSLMSVTGNAGQANYAAGGAYQDALARHRCAAGLPATTINLGMVQSVGVLTDDGNQQVTEQLQRFGHKGLDEEEVLRLIETAIRDPCPAVLTDSQIVTAQTVKSLSLYNWGPEPRFEMLRIHAEARSKTFSTDTPAAPSKGKATIRQSIAQKPADEANNLVVGAIAGKIAGMFALPEGAVNTALPLGKLGVDSLVAVELRNWLVAQMQCEMSVFEVMGSNSLVELAGKLVQRVR</sequence>
<keyword evidence="3" id="KW-0808">Transferase</keyword>
<dbReference type="Gene3D" id="1.10.1200.10">
    <property type="entry name" value="ACP-like"/>
    <property type="match status" value="1"/>
</dbReference>
<dbReference type="Pfam" id="PF16197">
    <property type="entry name" value="KAsynt_C_assoc"/>
    <property type="match status" value="1"/>
</dbReference>
<evidence type="ECO:0000256" key="7">
    <source>
        <dbReference type="PROSITE-ProRule" id="PRU01363"/>
    </source>
</evidence>
<dbReference type="Pfam" id="PF00698">
    <property type="entry name" value="Acyl_transf_1"/>
    <property type="match status" value="1"/>
</dbReference>
<dbReference type="InterPro" id="IPR057326">
    <property type="entry name" value="KR_dom"/>
</dbReference>
<dbReference type="InterPro" id="IPR016036">
    <property type="entry name" value="Malonyl_transacylase_ACP-bd"/>
</dbReference>
<dbReference type="SUPFAM" id="SSF51735">
    <property type="entry name" value="NAD(P)-binding Rossmann-fold domains"/>
    <property type="match status" value="3"/>
</dbReference>
<dbReference type="SMART" id="SM00823">
    <property type="entry name" value="PKS_PP"/>
    <property type="match status" value="1"/>
</dbReference>
<dbReference type="InterPro" id="IPR016039">
    <property type="entry name" value="Thiolase-like"/>
</dbReference>
<dbReference type="InterPro" id="IPR013154">
    <property type="entry name" value="ADH-like_N"/>
</dbReference>
<dbReference type="Pfam" id="PF00109">
    <property type="entry name" value="ketoacyl-synt"/>
    <property type="match status" value="1"/>
</dbReference>
<dbReference type="InterPro" id="IPR014031">
    <property type="entry name" value="Ketoacyl_synth_C"/>
</dbReference>
<evidence type="ECO:0000259" key="9">
    <source>
        <dbReference type="PROSITE" id="PS50075"/>
    </source>
</evidence>
<dbReference type="Gene3D" id="3.30.70.3290">
    <property type="match status" value="1"/>
</dbReference>
<dbReference type="PANTHER" id="PTHR43775">
    <property type="entry name" value="FATTY ACID SYNTHASE"/>
    <property type="match status" value="1"/>
</dbReference>
<keyword evidence="1" id="KW-0596">Phosphopantetheine</keyword>
<feature type="active site" description="Proton donor; for dehydratase activity" evidence="7">
    <location>
        <position position="1170"/>
    </location>
</feature>
<dbReference type="PROSITE" id="PS50075">
    <property type="entry name" value="CARRIER"/>
    <property type="match status" value="1"/>
</dbReference>
<dbReference type="SMART" id="SM00829">
    <property type="entry name" value="PKS_ER"/>
    <property type="match status" value="1"/>
</dbReference>
<dbReference type="Pfam" id="PF08659">
    <property type="entry name" value="KR"/>
    <property type="match status" value="1"/>
</dbReference>
<dbReference type="SUPFAM" id="SSF53335">
    <property type="entry name" value="S-adenosyl-L-methionine-dependent methyltransferases"/>
    <property type="match status" value="1"/>
</dbReference>
<evidence type="ECO:0000256" key="3">
    <source>
        <dbReference type="ARBA" id="ARBA00022679"/>
    </source>
</evidence>
<gene>
    <name evidence="12" type="ORF">BJY01DRAFT_253379</name>
</gene>
<dbReference type="Gene3D" id="3.40.47.10">
    <property type="match status" value="1"/>
</dbReference>
<dbReference type="Gene3D" id="3.90.180.10">
    <property type="entry name" value="Medium-chain alcohol dehydrogenases, catalytic domain"/>
    <property type="match status" value="1"/>
</dbReference>
<dbReference type="PROSITE" id="PS52019">
    <property type="entry name" value="PKS_MFAS_DH"/>
    <property type="match status" value="1"/>
</dbReference>
<keyword evidence="5" id="KW-0511">Multifunctional enzyme</keyword>
<dbReference type="Proteomes" id="UP001610446">
    <property type="component" value="Unassembled WGS sequence"/>
</dbReference>
<dbReference type="InterPro" id="IPR049552">
    <property type="entry name" value="PKS_DH_N"/>
</dbReference>
<keyword evidence="6" id="KW-0012">Acyltransferase</keyword>
<dbReference type="InterPro" id="IPR014030">
    <property type="entry name" value="Ketoacyl_synth_N"/>
</dbReference>
<dbReference type="PANTHER" id="PTHR43775:SF29">
    <property type="entry name" value="ASPERFURANONE POLYKETIDE SYNTHASE AFOG-RELATED"/>
    <property type="match status" value="1"/>
</dbReference>
<dbReference type="InterPro" id="IPR049551">
    <property type="entry name" value="PKS_DH_C"/>
</dbReference>
<feature type="active site" description="Proton acceptor; for dehydratase activity" evidence="7">
    <location>
        <position position="975"/>
    </location>
</feature>
<dbReference type="InterPro" id="IPR011032">
    <property type="entry name" value="GroES-like_sf"/>
</dbReference>
<evidence type="ECO:0000256" key="2">
    <source>
        <dbReference type="ARBA" id="ARBA00022553"/>
    </source>
</evidence>
<dbReference type="EMBL" id="JBFXLU010000237">
    <property type="protein sequence ID" value="KAL2833622.1"/>
    <property type="molecule type" value="Genomic_DNA"/>
</dbReference>
<dbReference type="Pfam" id="PF08240">
    <property type="entry name" value="ADH_N"/>
    <property type="match status" value="1"/>
</dbReference>
<dbReference type="InterPro" id="IPR020841">
    <property type="entry name" value="PKS_Beta-ketoAc_synthase_dom"/>
</dbReference>
<dbReference type="InterPro" id="IPR036736">
    <property type="entry name" value="ACP-like_sf"/>
</dbReference>
<evidence type="ECO:0000256" key="4">
    <source>
        <dbReference type="ARBA" id="ARBA00022857"/>
    </source>
</evidence>
<name>A0ABR4J3I4_9EURO</name>
<dbReference type="Pfam" id="PF21089">
    <property type="entry name" value="PKS_DH_N"/>
    <property type="match status" value="1"/>
</dbReference>
<feature type="region of interest" description="Disordered" evidence="8">
    <location>
        <begin position="1084"/>
        <end position="1105"/>
    </location>
</feature>
<feature type="domain" description="Ketosynthase family 3 (KS3)" evidence="10">
    <location>
        <begin position="16"/>
        <end position="443"/>
    </location>
</feature>
<evidence type="ECO:0000256" key="5">
    <source>
        <dbReference type="ARBA" id="ARBA00023268"/>
    </source>
</evidence>
<evidence type="ECO:0000313" key="13">
    <source>
        <dbReference type="Proteomes" id="UP001610446"/>
    </source>
</evidence>
<dbReference type="InterPro" id="IPR014043">
    <property type="entry name" value="Acyl_transferase_dom"/>
</dbReference>
<dbReference type="InterPro" id="IPR020843">
    <property type="entry name" value="ER"/>
</dbReference>
<dbReference type="Pfam" id="PF02801">
    <property type="entry name" value="Ketoacyl-synt_C"/>
    <property type="match status" value="1"/>
</dbReference>
<dbReference type="CDD" id="cd00833">
    <property type="entry name" value="PKS"/>
    <property type="match status" value="1"/>
</dbReference>
<dbReference type="SMART" id="SM00826">
    <property type="entry name" value="PKS_DH"/>
    <property type="match status" value="1"/>
</dbReference>
<protein>
    <submittedName>
        <fullName evidence="12">Polyketide synthase</fullName>
    </submittedName>
</protein>
<dbReference type="InterPro" id="IPR049900">
    <property type="entry name" value="PKS_mFAS_DH"/>
</dbReference>
<comment type="caution">
    <text evidence="12">The sequence shown here is derived from an EMBL/GenBank/DDBJ whole genome shotgun (WGS) entry which is preliminary data.</text>
</comment>
<evidence type="ECO:0000256" key="1">
    <source>
        <dbReference type="ARBA" id="ARBA00022450"/>
    </source>
</evidence>
<dbReference type="InterPro" id="IPR001227">
    <property type="entry name" value="Ac_transferase_dom_sf"/>
</dbReference>
<evidence type="ECO:0000259" key="11">
    <source>
        <dbReference type="PROSITE" id="PS52019"/>
    </source>
</evidence>
<accession>A0ABR4J3I4</accession>
<dbReference type="Pfam" id="PF23114">
    <property type="entry name" value="NAD-bd_HRPKS_sdrA"/>
    <property type="match status" value="1"/>
</dbReference>
<evidence type="ECO:0000256" key="6">
    <source>
        <dbReference type="ARBA" id="ARBA00023315"/>
    </source>
</evidence>
<dbReference type="InterPro" id="IPR050091">
    <property type="entry name" value="PKS_NRPS_Biosynth_Enz"/>
</dbReference>
<dbReference type="InterPro" id="IPR006162">
    <property type="entry name" value="Ppantetheine_attach_site"/>
</dbReference>
<dbReference type="InterPro" id="IPR036291">
    <property type="entry name" value="NAD(P)-bd_dom_sf"/>
</dbReference>
<dbReference type="SUPFAM" id="SSF50129">
    <property type="entry name" value="GroES-like"/>
    <property type="match status" value="1"/>
</dbReference>
<evidence type="ECO:0000313" key="12">
    <source>
        <dbReference type="EMBL" id="KAL2833622.1"/>
    </source>
</evidence>
<feature type="region of interest" description="C-terminal hotdog fold" evidence="7">
    <location>
        <begin position="1102"/>
        <end position="1261"/>
    </location>
</feature>
<dbReference type="Pfam" id="PF13602">
    <property type="entry name" value="ADH_zinc_N_2"/>
    <property type="match status" value="1"/>
</dbReference>
<dbReference type="CDD" id="cd05195">
    <property type="entry name" value="enoyl_red"/>
    <property type="match status" value="1"/>
</dbReference>
<dbReference type="InterPro" id="IPR029063">
    <property type="entry name" value="SAM-dependent_MTases_sf"/>
</dbReference>
<dbReference type="SUPFAM" id="SSF47336">
    <property type="entry name" value="ACP-like"/>
    <property type="match status" value="1"/>
</dbReference>